<reference evidence="1" key="2">
    <citation type="submission" date="2012-06" db="EMBL/GenBank/DDBJ databases">
        <authorList>
            <person name="Yu Y."/>
            <person name="Currie J."/>
            <person name="Lomeli R."/>
            <person name="Angelova A."/>
            <person name="Collura K."/>
            <person name="Wissotski M."/>
            <person name="Campos D."/>
            <person name="Kudrna D."/>
            <person name="Golser W."/>
            <person name="Ashely E."/>
            <person name="Descour A."/>
            <person name="Fernandes J."/>
            <person name="Soderlund C."/>
            <person name="Walbot V."/>
        </authorList>
    </citation>
    <scope>NUCLEOTIDE SEQUENCE</scope>
    <source>
        <strain evidence="1">B73</strain>
    </source>
</reference>
<evidence type="ECO:0000313" key="1">
    <source>
        <dbReference type="EMBL" id="ACR35786.1"/>
    </source>
</evidence>
<sequence>MMPRSRGSSRSARITGAVRLPLARSLPAAGFPSCSADCVRSRMSSTTWNARPRFRPYSYICSHTPLPTPLKMAADLVLAAIREAVL</sequence>
<dbReference type="EMBL" id="BT085433">
    <property type="protein sequence ID" value="ACR35786.1"/>
    <property type="molecule type" value="mRNA"/>
</dbReference>
<organism evidence="1">
    <name type="scientific">Zea mays</name>
    <name type="common">Maize</name>
    <dbReference type="NCBI Taxonomy" id="4577"/>
    <lineage>
        <taxon>Eukaryota</taxon>
        <taxon>Viridiplantae</taxon>
        <taxon>Streptophyta</taxon>
        <taxon>Embryophyta</taxon>
        <taxon>Tracheophyta</taxon>
        <taxon>Spermatophyta</taxon>
        <taxon>Magnoliopsida</taxon>
        <taxon>Liliopsida</taxon>
        <taxon>Poales</taxon>
        <taxon>Poaceae</taxon>
        <taxon>PACMAD clade</taxon>
        <taxon>Panicoideae</taxon>
        <taxon>Andropogonodae</taxon>
        <taxon>Andropogoneae</taxon>
        <taxon>Tripsacinae</taxon>
        <taxon>Zea</taxon>
    </lineage>
</organism>
<proteinExistence type="evidence at transcript level"/>
<reference evidence="1" key="1">
    <citation type="journal article" date="2009" name="PLoS Genet.">
        <title>Sequencing, mapping, and analysis of 27,455 maize full-length cDNAs.</title>
        <authorList>
            <person name="Soderlund C."/>
            <person name="Descour A."/>
            <person name="Kudrna D."/>
            <person name="Bomhoff M."/>
            <person name="Boyd L."/>
            <person name="Currie J."/>
            <person name="Angelova A."/>
            <person name="Collura K."/>
            <person name="Wissotski M."/>
            <person name="Ashley E."/>
            <person name="Morrow D."/>
            <person name="Fernandes J."/>
            <person name="Walbot V."/>
            <person name="Yu Y."/>
        </authorList>
    </citation>
    <scope>NUCLEOTIDE SEQUENCE</scope>
    <source>
        <strain evidence="1">B73</strain>
    </source>
</reference>
<name>C4J3N6_MAIZE</name>
<accession>C4J3N6</accession>
<protein>
    <submittedName>
        <fullName evidence="1">Uncharacterized protein</fullName>
    </submittedName>
</protein>
<dbReference type="AlphaFoldDB" id="C4J3N6"/>